<evidence type="ECO:0000256" key="1">
    <source>
        <dbReference type="SAM" id="MobiDB-lite"/>
    </source>
</evidence>
<comment type="caution">
    <text evidence="2">The sequence shown here is derived from an EMBL/GenBank/DDBJ whole genome shotgun (WGS) entry which is preliminary data.</text>
</comment>
<dbReference type="EMBL" id="BGPR01051007">
    <property type="protein sequence ID" value="GBO27982.1"/>
    <property type="molecule type" value="Genomic_DNA"/>
</dbReference>
<name>A0A4Y2VTE5_ARAVE</name>
<accession>A0A4Y2VTE5</accession>
<organism evidence="2 3">
    <name type="scientific">Araneus ventricosus</name>
    <name type="common">Orbweaver spider</name>
    <name type="synonym">Epeira ventricosa</name>
    <dbReference type="NCBI Taxonomy" id="182803"/>
    <lineage>
        <taxon>Eukaryota</taxon>
        <taxon>Metazoa</taxon>
        <taxon>Ecdysozoa</taxon>
        <taxon>Arthropoda</taxon>
        <taxon>Chelicerata</taxon>
        <taxon>Arachnida</taxon>
        <taxon>Araneae</taxon>
        <taxon>Araneomorphae</taxon>
        <taxon>Entelegynae</taxon>
        <taxon>Araneoidea</taxon>
        <taxon>Araneidae</taxon>
        <taxon>Araneus</taxon>
    </lineage>
</organism>
<protein>
    <submittedName>
        <fullName evidence="2">Uncharacterized protein</fullName>
    </submittedName>
</protein>
<feature type="compositionally biased region" description="Low complexity" evidence="1">
    <location>
        <begin position="68"/>
        <end position="79"/>
    </location>
</feature>
<dbReference type="AlphaFoldDB" id="A0A4Y2VTE5"/>
<proteinExistence type="predicted"/>
<feature type="compositionally biased region" description="Basic and acidic residues" evidence="1">
    <location>
        <begin position="14"/>
        <end position="28"/>
    </location>
</feature>
<gene>
    <name evidence="2" type="ORF">AVEN_210638_1</name>
</gene>
<feature type="region of interest" description="Disordered" evidence="1">
    <location>
        <begin position="1"/>
        <end position="88"/>
    </location>
</feature>
<keyword evidence="3" id="KW-1185">Reference proteome</keyword>
<reference evidence="2 3" key="1">
    <citation type="journal article" date="2019" name="Sci. Rep.">
        <title>Orb-weaving spider Araneus ventricosus genome elucidates the spidroin gene catalogue.</title>
        <authorList>
            <person name="Kono N."/>
            <person name="Nakamura H."/>
            <person name="Ohtoshi R."/>
            <person name="Moran D.A.P."/>
            <person name="Shinohara A."/>
            <person name="Yoshida Y."/>
            <person name="Fujiwara M."/>
            <person name="Mori M."/>
            <person name="Tomita M."/>
            <person name="Arakawa K."/>
        </authorList>
    </citation>
    <scope>NUCLEOTIDE SEQUENCE [LARGE SCALE GENOMIC DNA]</scope>
</reference>
<evidence type="ECO:0000313" key="2">
    <source>
        <dbReference type="EMBL" id="GBO27982.1"/>
    </source>
</evidence>
<sequence>MSPKPVAAQPDVFYRSEYEQPFKRDDTLSSRGMTGCRAPPGSGGRCGRMKRELSPLRSRWSASMSELRSAGASAGRGRSMGQVAPPRG</sequence>
<dbReference type="Proteomes" id="UP000499080">
    <property type="component" value="Unassembled WGS sequence"/>
</dbReference>
<evidence type="ECO:0000313" key="3">
    <source>
        <dbReference type="Proteomes" id="UP000499080"/>
    </source>
</evidence>